<feature type="region of interest" description="Disordered" evidence="1">
    <location>
        <begin position="1"/>
        <end position="32"/>
    </location>
</feature>
<evidence type="ECO:0000313" key="3">
    <source>
        <dbReference type="Proteomes" id="UP000799777"/>
    </source>
</evidence>
<reference evidence="2" key="1">
    <citation type="journal article" date="2020" name="Stud. Mycol.">
        <title>101 Dothideomycetes genomes: a test case for predicting lifestyles and emergence of pathogens.</title>
        <authorList>
            <person name="Haridas S."/>
            <person name="Albert R."/>
            <person name="Binder M."/>
            <person name="Bloem J."/>
            <person name="Labutti K."/>
            <person name="Salamov A."/>
            <person name="Andreopoulos B."/>
            <person name="Baker S."/>
            <person name="Barry K."/>
            <person name="Bills G."/>
            <person name="Bluhm B."/>
            <person name="Cannon C."/>
            <person name="Castanera R."/>
            <person name="Culley D."/>
            <person name="Daum C."/>
            <person name="Ezra D."/>
            <person name="Gonzalez J."/>
            <person name="Henrissat B."/>
            <person name="Kuo A."/>
            <person name="Liang C."/>
            <person name="Lipzen A."/>
            <person name="Lutzoni F."/>
            <person name="Magnuson J."/>
            <person name="Mondo S."/>
            <person name="Nolan M."/>
            <person name="Ohm R."/>
            <person name="Pangilinan J."/>
            <person name="Park H.-J."/>
            <person name="Ramirez L."/>
            <person name="Alfaro M."/>
            <person name="Sun H."/>
            <person name="Tritt A."/>
            <person name="Yoshinaga Y."/>
            <person name="Zwiers L.-H."/>
            <person name="Turgeon B."/>
            <person name="Goodwin S."/>
            <person name="Spatafora J."/>
            <person name="Crous P."/>
            <person name="Grigoriev I."/>
        </authorList>
    </citation>
    <scope>NUCLEOTIDE SEQUENCE</scope>
    <source>
        <strain evidence="2">CBS 110217</strain>
    </source>
</reference>
<dbReference type="Proteomes" id="UP000799777">
    <property type="component" value="Unassembled WGS sequence"/>
</dbReference>
<feature type="region of interest" description="Disordered" evidence="1">
    <location>
        <begin position="85"/>
        <end position="109"/>
    </location>
</feature>
<proteinExistence type="predicted"/>
<protein>
    <submittedName>
        <fullName evidence="2">Uncharacterized protein</fullName>
    </submittedName>
</protein>
<name>A0A9P4H1L4_9PLEO</name>
<dbReference type="EMBL" id="ML978253">
    <property type="protein sequence ID" value="KAF2025945.1"/>
    <property type="molecule type" value="Genomic_DNA"/>
</dbReference>
<organism evidence="2 3">
    <name type="scientific">Setomelanomma holmii</name>
    <dbReference type="NCBI Taxonomy" id="210430"/>
    <lineage>
        <taxon>Eukaryota</taxon>
        <taxon>Fungi</taxon>
        <taxon>Dikarya</taxon>
        <taxon>Ascomycota</taxon>
        <taxon>Pezizomycotina</taxon>
        <taxon>Dothideomycetes</taxon>
        <taxon>Pleosporomycetidae</taxon>
        <taxon>Pleosporales</taxon>
        <taxon>Pleosporineae</taxon>
        <taxon>Phaeosphaeriaceae</taxon>
        <taxon>Setomelanomma</taxon>
    </lineage>
</organism>
<evidence type="ECO:0000313" key="2">
    <source>
        <dbReference type="EMBL" id="KAF2025945.1"/>
    </source>
</evidence>
<comment type="caution">
    <text evidence="2">The sequence shown here is derived from an EMBL/GenBank/DDBJ whole genome shotgun (WGS) entry which is preliminary data.</text>
</comment>
<dbReference type="AlphaFoldDB" id="A0A9P4H1L4"/>
<sequence length="109" mass="12189">MPEARIPRLPSLHRPQYASSSPRPLSRQAPACAQQPTLVEQLTVKTDAPLRDNNFFSNDVSDAVIKNASFDNWSVGTDGKAALENRRDCHSEEPFTITPPTSEKQEKQR</sequence>
<keyword evidence="3" id="KW-1185">Reference proteome</keyword>
<accession>A0A9P4H1L4</accession>
<gene>
    <name evidence="2" type="ORF">EK21DRAFT_116310</name>
</gene>
<evidence type="ECO:0000256" key="1">
    <source>
        <dbReference type="SAM" id="MobiDB-lite"/>
    </source>
</evidence>